<sequence>MEVLGKKMSEDSLELKSTDREQHLADILTQQTGAYSTIDEGMVHDTVETINTTSPTVTELDASREYVIQDHPISSACIPTETSLKLWRQLADLKLHEVGHNSVRLWTDMNFPKAHRTIQQRL</sequence>
<proteinExistence type="predicted"/>
<dbReference type="WBParaSite" id="ECPE_0001706601-mRNA-1">
    <property type="protein sequence ID" value="ECPE_0001706601-mRNA-1"/>
    <property type="gene ID" value="ECPE_0001706601"/>
</dbReference>
<protein>
    <submittedName>
        <fullName evidence="1 3">Uncharacterized protein</fullName>
    </submittedName>
</protein>
<reference evidence="1 2" key="2">
    <citation type="submission" date="2018-11" db="EMBL/GenBank/DDBJ databases">
        <authorList>
            <consortium name="Pathogen Informatics"/>
        </authorList>
    </citation>
    <scope>NUCLEOTIDE SEQUENCE [LARGE SCALE GENOMIC DNA]</scope>
    <source>
        <strain evidence="1 2">Egypt</strain>
    </source>
</reference>
<evidence type="ECO:0000313" key="2">
    <source>
        <dbReference type="Proteomes" id="UP000272942"/>
    </source>
</evidence>
<keyword evidence="2" id="KW-1185">Reference proteome</keyword>
<accession>A0A183BCT7</accession>
<name>A0A183BCT7_9TREM</name>
<reference evidence="3" key="1">
    <citation type="submission" date="2016-06" db="UniProtKB">
        <authorList>
            <consortium name="WormBaseParasite"/>
        </authorList>
    </citation>
    <scope>IDENTIFICATION</scope>
</reference>
<dbReference type="Proteomes" id="UP000272942">
    <property type="component" value="Unassembled WGS sequence"/>
</dbReference>
<gene>
    <name evidence="1" type="ORF">ECPE_LOCUS17022</name>
</gene>
<dbReference type="AlphaFoldDB" id="A0A183BCT7"/>
<evidence type="ECO:0000313" key="3">
    <source>
        <dbReference type="WBParaSite" id="ECPE_0001706601-mRNA-1"/>
    </source>
</evidence>
<evidence type="ECO:0000313" key="1">
    <source>
        <dbReference type="EMBL" id="VDP94298.1"/>
    </source>
</evidence>
<organism evidence="3">
    <name type="scientific">Echinostoma caproni</name>
    <dbReference type="NCBI Taxonomy" id="27848"/>
    <lineage>
        <taxon>Eukaryota</taxon>
        <taxon>Metazoa</taxon>
        <taxon>Spiralia</taxon>
        <taxon>Lophotrochozoa</taxon>
        <taxon>Platyhelminthes</taxon>
        <taxon>Trematoda</taxon>
        <taxon>Digenea</taxon>
        <taxon>Plagiorchiida</taxon>
        <taxon>Echinostomata</taxon>
        <taxon>Echinostomatoidea</taxon>
        <taxon>Echinostomatidae</taxon>
        <taxon>Echinostoma</taxon>
    </lineage>
</organism>
<dbReference type="EMBL" id="UZAN01067076">
    <property type="protein sequence ID" value="VDP94298.1"/>
    <property type="molecule type" value="Genomic_DNA"/>
</dbReference>